<dbReference type="PANTHER" id="PTHR24177:SF435">
    <property type="entry name" value="ANKYRIN REPEAT-CONTAINING PROTEIN NPR4-LIKE"/>
    <property type="match status" value="1"/>
</dbReference>
<protein>
    <recommendedName>
        <fullName evidence="2">PGG domain-containing protein</fullName>
    </recommendedName>
</protein>
<dbReference type="SUPFAM" id="SSF48403">
    <property type="entry name" value="Ankyrin repeat"/>
    <property type="match status" value="1"/>
</dbReference>
<keyword evidence="1" id="KW-0812">Transmembrane</keyword>
<dbReference type="Pfam" id="PF12796">
    <property type="entry name" value="Ank_2"/>
    <property type="match status" value="1"/>
</dbReference>
<feature type="transmembrane region" description="Helical" evidence="1">
    <location>
        <begin position="604"/>
        <end position="629"/>
    </location>
</feature>
<evidence type="ECO:0000259" key="2">
    <source>
        <dbReference type="Pfam" id="PF13962"/>
    </source>
</evidence>
<feature type="transmembrane region" description="Helical" evidence="1">
    <location>
        <begin position="678"/>
        <end position="697"/>
    </location>
</feature>
<feature type="domain" description="PGG" evidence="2">
    <location>
        <begin position="557"/>
        <end position="671"/>
    </location>
</feature>
<organism evidence="3 4">
    <name type="scientific">Perilla frutescens var. hirtella</name>
    <name type="common">Perilla citriodora</name>
    <name type="synonym">Perilla setoyensis</name>
    <dbReference type="NCBI Taxonomy" id="608512"/>
    <lineage>
        <taxon>Eukaryota</taxon>
        <taxon>Viridiplantae</taxon>
        <taxon>Streptophyta</taxon>
        <taxon>Embryophyta</taxon>
        <taxon>Tracheophyta</taxon>
        <taxon>Spermatophyta</taxon>
        <taxon>Magnoliopsida</taxon>
        <taxon>eudicotyledons</taxon>
        <taxon>Gunneridae</taxon>
        <taxon>Pentapetalae</taxon>
        <taxon>asterids</taxon>
        <taxon>lamiids</taxon>
        <taxon>Lamiales</taxon>
        <taxon>Lamiaceae</taxon>
        <taxon>Nepetoideae</taxon>
        <taxon>Elsholtzieae</taxon>
        <taxon>Perilla</taxon>
    </lineage>
</organism>
<dbReference type="Gene3D" id="1.25.40.20">
    <property type="entry name" value="Ankyrin repeat-containing domain"/>
    <property type="match status" value="1"/>
</dbReference>
<dbReference type="SMART" id="SM00248">
    <property type="entry name" value="ANK"/>
    <property type="match status" value="4"/>
</dbReference>
<dbReference type="Pfam" id="PF13962">
    <property type="entry name" value="PGG"/>
    <property type="match status" value="1"/>
</dbReference>
<keyword evidence="1" id="KW-1133">Transmembrane helix</keyword>
<feature type="transmembrane region" description="Helical" evidence="1">
    <location>
        <begin position="650"/>
        <end position="672"/>
    </location>
</feature>
<dbReference type="InterPro" id="IPR026961">
    <property type="entry name" value="PGG_dom"/>
</dbReference>
<feature type="transmembrane region" description="Helical" evidence="1">
    <location>
        <begin position="562"/>
        <end position="584"/>
    </location>
</feature>
<evidence type="ECO:0000313" key="4">
    <source>
        <dbReference type="Proteomes" id="UP001190926"/>
    </source>
</evidence>
<keyword evidence="1" id="KW-0472">Membrane</keyword>
<dbReference type="GO" id="GO:0016020">
    <property type="term" value="C:membrane"/>
    <property type="evidence" value="ECO:0007669"/>
    <property type="project" value="TreeGrafter"/>
</dbReference>
<dbReference type="InterPro" id="IPR036770">
    <property type="entry name" value="Ankyrin_rpt-contain_sf"/>
</dbReference>
<evidence type="ECO:0000256" key="1">
    <source>
        <dbReference type="SAM" id="Phobius"/>
    </source>
</evidence>
<dbReference type="InterPro" id="IPR002110">
    <property type="entry name" value="Ankyrin_rpt"/>
</dbReference>
<gene>
    <name evidence="3" type="ORF">C2S53_015737</name>
</gene>
<keyword evidence="4" id="KW-1185">Reference proteome</keyword>
<comment type="caution">
    <text evidence="3">The sequence shown here is derived from an EMBL/GenBank/DDBJ whole genome shotgun (WGS) entry which is preliminary data.</text>
</comment>
<sequence length="724" mass="80978">MGSSSSDVKYQPCPWAPSTVNVANFVTVKPCLDEERINFKIWKEQMLCLLESQDMLGFVNGWIIQPPVRDIDDDGDDDEQKKQWRRTDRLVKGWILGSIGKDALHAVWEKQTARDVWLELDNIFNKQDSAHQSSAGEDLSGYLELYQAALRGDWGKAQDFFQKKKLSIRLISTTIISADSETALHVAVLAGKANIDFVNKLVRLTASDGGGAAALALKDSYGDTALHNAGIVGNTEAAVVLVDQNPELLYILNKENQLPVLKAAIYCQKETLKYLISQYDPNAQNNNPFKGQLGIDLLNAVIASEFLDIALDLAKKYPDLAGLRDGDGDSALSTIAETDTLFLKIETFTWRQNFIYRLGQKVEYMIWNVIEYLVSEVKELREKKATHDEALQLVDYLCKKIVDLPQIEASEIFRKSIINAAEYGLSEIVVKIINNYPMATFNEDDSGRNIFLLAANYRFENVINLLHNMSDRKNAYFSDCTDNEENNLMHVCGKLAPPNRLNLVPGAALQMQRELQWFKEMENFVNPSRRTWVNSGDQTPQMIFTKEHEKLKADGERWMKDTANACTIAAALIATVVFAAAFTAPGGVESGNTGIPLFTGEPAFVLFAISDAVSLFTSVTSLLMFLSILTSRYAEEDFLYVLPKRLSIGLLSLFVSITFMMVAFSATFYLVFHGDGAWFLLLLAAFACFPVTSFVLLQFPLLVDVVYSTYGPGIFGKKSDLFLY</sequence>
<dbReference type="Pfam" id="PF14223">
    <property type="entry name" value="Retrotran_gag_2"/>
    <property type="match status" value="1"/>
</dbReference>
<evidence type="ECO:0000313" key="3">
    <source>
        <dbReference type="EMBL" id="KAH6829390.1"/>
    </source>
</evidence>
<dbReference type="PANTHER" id="PTHR24177">
    <property type="entry name" value="CASKIN"/>
    <property type="match status" value="1"/>
</dbReference>
<name>A0AAD4P823_PERFH</name>
<dbReference type="Proteomes" id="UP001190926">
    <property type="component" value="Unassembled WGS sequence"/>
</dbReference>
<accession>A0AAD4P823</accession>
<proteinExistence type="predicted"/>
<reference evidence="3 4" key="1">
    <citation type="journal article" date="2021" name="Nat. Commun.">
        <title>Incipient diploidization of the medicinal plant Perilla within 10,000 years.</title>
        <authorList>
            <person name="Zhang Y."/>
            <person name="Shen Q."/>
            <person name="Leng L."/>
            <person name="Zhang D."/>
            <person name="Chen S."/>
            <person name="Shi Y."/>
            <person name="Ning Z."/>
            <person name="Chen S."/>
        </authorList>
    </citation>
    <scope>NUCLEOTIDE SEQUENCE [LARGE SCALE GENOMIC DNA]</scope>
    <source>
        <strain evidence="4">cv. PC099</strain>
    </source>
</reference>
<dbReference type="AlphaFoldDB" id="A0AAD4P823"/>
<dbReference type="EMBL" id="SDAM02000109">
    <property type="protein sequence ID" value="KAH6829390.1"/>
    <property type="molecule type" value="Genomic_DNA"/>
</dbReference>